<evidence type="ECO:0000313" key="4">
    <source>
        <dbReference type="Proteomes" id="UP001172159"/>
    </source>
</evidence>
<organism evidence="3 4">
    <name type="scientific">Apiosordaria backusii</name>
    <dbReference type="NCBI Taxonomy" id="314023"/>
    <lineage>
        <taxon>Eukaryota</taxon>
        <taxon>Fungi</taxon>
        <taxon>Dikarya</taxon>
        <taxon>Ascomycota</taxon>
        <taxon>Pezizomycotina</taxon>
        <taxon>Sordariomycetes</taxon>
        <taxon>Sordariomycetidae</taxon>
        <taxon>Sordariales</taxon>
        <taxon>Lasiosphaeriaceae</taxon>
        <taxon>Apiosordaria</taxon>
    </lineage>
</organism>
<comment type="caution">
    <text evidence="3">The sequence shown here is derived from an EMBL/GenBank/DDBJ whole genome shotgun (WGS) entry which is preliminary data.</text>
</comment>
<feature type="non-terminal residue" evidence="3">
    <location>
        <position position="241"/>
    </location>
</feature>
<reference evidence="3" key="1">
    <citation type="submission" date="2023-06" db="EMBL/GenBank/DDBJ databases">
        <title>Genome-scale phylogeny and comparative genomics of the fungal order Sordariales.</title>
        <authorList>
            <consortium name="Lawrence Berkeley National Laboratory"/>
            <person name="Hensen N."/>
            <person name="Bonometti L."/>
            <person name="Westerberg I."/>
            <person name="Brannstrom I.O."/>
            <person name="Guillou S."/>
            <person name="Cros-Aarteil S."/>
            <person name="Calhoun S."/>
            <person name="Haridas S."/>
            <person name="Kuo A."/>
            <person name="Mondo S."/>
            <person name="Pangilinan J."/>
            <person name="Riley R."/>
            <person name="Labutti K."/>
            <person name="Andreopoulos B."/>
            <person name="Lipzen A."/>
            <person name="Chen C."/>
            <person name="Yanf M."/>
            <person name="Daum C."/>
            <person name="Ng V."/>
            <person name="Clum A."/>
            <person name="Steindorff A."/>
            <person name="Ohm R."/>
            <person name="Martin F."/>
            <person name="Silar P."/>
            <person name="Natvig D."/>
            <person name="Lalanne C."/>
            <person name="Gautier V."/>
            <person name="Ament-Velasquez S.L."/>
            <person name="Kruys A."/>
            <person name="Hutchinson M.I."/>
            <person name="Powell A.J."/>
            <person name="Barry K."/>
            <person name="Miller A.N."/>
            <person name="Grigoriev I.V."/>
            <person name="Debuchy R."/>
            <person name="Gladieux P."/>
            <person name="Thoren M.H."/>
            <person name="Johannesson H."/>
        </authorList>
    </citation>
    <scope>NUCLEOTIDE SEQUENCE</scope>
    <source>
        <strain evidence="3">CBS 540.89</strain>
    </source>
</reference>
<feature type="domain" description="Heterokaryon incompatibility" evidence="1">
    <location>
        <begin position="21"/>
        <end position="107"/>
    </location>
</feature>
<dbReference type="AlphaFoldDB" id="A0AA40DFW6"/>
<dbReference type="InterPro" id="IPR010730">
    <property type="entry name" value="HET"/>
</dbReference>
<dbReference type="Proteomes" id="UP001172159">
    <property type="component" value="Unassembled WGS sequence"/>
</dbReference>
<evidence type="ECO:0000313" key="3">
    <source>
        <dbReference type="EMBL" id="KAK0701555.1"/>
    </source>
</evidence>
<dbReference type="InterPro" id="IPR058525">
    <property type="entry name" value="DUF8212"/>
</dbReference>
<name>A0AA40DFW6_9PEZI</name>
<evidence type="ECO:0000259" key="2">
    <source>
        <dbReference type="Pfam" id="PF26640"/>
    </source>
</evidence>
<evidence type="ECO:0000259" key="1">
    <source>
        <dbReference type="Pfam" id="PF06985"/>
    </source>
</evidence>
<keyword evidence="4" id="KW-1185">Reference proteome</keyword>
<dbReference type="EMBL" id="JAUKTV010000027">
    <property type="protein sequence ID" value="KAK0701555.1"/>
    <property type="molecule type" value="Genomic_DNA"/>
</dbReference>
<proteinExistence type="predicted"/>
<dbReference type="Pfam" id="PF06985">
    <property type="entry name" value="HET"/>
    <property type="match status" value="1"/>
</dbReference>
<dbReference type="Pfam" id="PF26640">
    <property type="entry name" value="DUF8212"/>
    <property type="match status" value="1"/>
</dbReference>
<dbReference type="PANTHER" id="PTHR10622">
    <property type="entry name" value="HET DOMAIN-CONTAINING PROTEIN"/>
    <property type="match status" value="1"/>
</dbReference>
<feature type="domain" description="DUF8212" evidence="2">
    <location>
        <begin position="220"/>
        <end position="241"/>
    </location>
</feature>
<gene>
    <name evidence="3" type="ORF">B0T21DRAFT_270159</name>
</gene>
<accession>A0AA40DFW6</accession>
<dbReference type="PANTHER" id="PTHR10622:SF12">
    <property type="entry name" value="HET DOMAIN-CONTAINING PROTEIN"/>
    <property type="match status" value="1"/>
</dbReference>
<sequence length="241" mass="28248">MRLLNTRTLAFEQFFGHRPPYAILSHTWEGEEVSHQDVRDRIPSLESRQGYRKIQQWCRIAAEQRFEWAWVDTCCIDKTNNAELTESINSMFRWYQQAAACFVYLSDLPVDGELKTNLPNCRWFRRGWTLQELLAPSKVQFYDQAWNLRGTKDGFIFRLESITGIPANVLTGHASIRQISIADRMSWAANRETTRSEDVAYCLLGIFDVNMPMIYGEGENAFRRLQEEIIRKSNDMTIFAW</sequence>
<protein>
    <submittedName>
        <fullName evidence="3">Heterokaryon incompatibility protein-domain-containing protein</fullName>
    </submittedName>
</protein>